<organism evidence="1 2">
    <name type="scientific">Asparagus officinalis</name>
    <name type="common">Garden asparagus</name>
    <dbReference type="NCBI Taxonomy" id="4686"/>
    <lineage>
        <taxon>Eukaryota</taxon>
        <taxon>Viridiplantae</taxon>
        <taxon>Streptophyta</taxon>
        <taxon>Embryophyta</taxon>
        <taxon>Tracheophyta</taxon>
        <taxon>Spermatophyta</taxon>
        <taxon>Magnoliopsida</taxon>
        <taxon>Liliopsida</taxon>
        <taxon>Asparagales</taxon>
        <taxon>Asparagaceae</taxon>
        <taxon>Asparagoideae</taxon>
        <taxon>Asparagus</taxon>
    </lineage>
</organism>
<accession>A0A5P1ERZ8</accession>
<dbReference type="Gramene" id="ONK68443">
    <property type="protein sequence ID" value="ONK68443"/>
    <property type="gene ID" value="A4U43_C05F11580"/>
</dbReference>
<evidence type="ECO:0000313" key="2">
    <source>
        <dbReference type="Proteomes" id="UP000243459"/>
    </source>
</evidence>
<reference evidence="2" key="1">
    <citation type="journal article" date="2017" name="Nat. Commun.">
        <title>The asparagus genome sheds light on the origin and evolution of a young Y chromosome.</title>
        <authorList>
            <person name="Harkess A."/>
            <person name="Zhou J."/>
            <person name="Xu C."/>
            <person name="Bowers J.E."/>
            <person name="Van der Hulst R."/>
            <person name="Ayyampalayam S."/>
            <person name="Mercati F."/>
            <person name="Riccardi P."/>
            <person name="McKain M.R."/>
            <person name="Kakrana A."/>
            <person name="Tang H."/>
            <person name="Ray J."/>
            <person name="Groenendijk J."/>
            <person name="Arikit S."/>
            <person name="Mathioni S.M."/>
            <person name="Nakano M."/>
            <person name="Shan H."/>
            <person name="Telgmann-Rauber A."/>
            <person name="Kanno A."/>
            <person name="Yue Z."/>
            <person name="Chen H."/>
            <person name="Li W."/>
            <person name="Chen Y."/>
            <person name="Xu X."/>
            <person name="Zhang Y."/>
            <person name="Luo S."/>
            <person name="Chen H."/>
            <person name="Gao J."/>
            <person name="Mao Z."/>
            <person name="Pires J.C."/>
            <person name="Luo M."/>
            <person name="Kudrna D."/>
            <person name="Wing R.A."/>
            <person name="Meyers B.C."/>
            <person name="Yi K."/>
            <person name="Kong H."/>
            <person name="Lavrijsen P."/>
            <person name="Sunseri F."/>
            <person name="Falavigna A."/>
            <person name="Ye Y."/>
            <person name="Leebens-Mack J.H."/>
            <person name="Chen G."/>
        </authorList>
    </citation>
    <scope>NUCLEOTIDE SEQUENCE [LARGE SCALE GENOMIC DNA]</scope>
    <source>
        <strain evidence="2">cv. DH0086</strain>
    </source>
</reference>
<dbReference type="EMBL" id="CM007385">
    <property type="protein sequence ID" value="ONK68443.1"/>
    <property type="molecule type" value="Genomic_DNA"/>
</dbReference>
<protein>
    <submittedName>
        <fullName evidence="1">Uncharacterized protein</fullName>
    </submittedName>
</protein>
<proteinExistence type="predicted"/>
<gene>
    <name evidence="1" type="ORF">A4U43_C05F11580</name>
</gene>
<dbReference type="AlphaFoldDB" id="A0A5P1ERZ8"/>
<dbReference type="Proteomes" id="UP000243459">
    <property type="component" value="Chromosome 5"/>
</dbReference>
<name>A0A5P1ERZ8_ASPOF</name>
<evidence type="ECO:0000313" key="1">
    <source>
        <dbReference type="EMBL" id="ONK68443.1"/>
    </source>
</evidence>
<sequence length="143" mass="16359">MDLQYGEVIALMMRMSVRDARMDLQYGEVIALMMRMILCRWSLELLGMVWRGDSFDDEDDSLQVELGAPRYGTHDSFLDSGHGSDDRIHVTIQGEPEVIADEEVPIEEPQVEMYDLMELMEVCPEIVRQGGDCGILWLTVFNP</sequence>
<keyword evidence="2" id="KW-1185">Reference proteome</keyword>